<dbReference type="EMBL" id="CACVAU010000034">
    <property type="protein sequence ID" value="CAA6810359.1"/>
    <property type="molecule type" value="Genomic_DNA"/>
</dbReference>
<dbReference type="AlphaFoldDB" id="A0A6S6SPG0"/>
<protein>
    <submittedName>
        <fullName evidence="1">Uncharacterized protein</fullName>
    </submittedName>
</protein>
<organism evidence="1">
    <name type="scientific">uncultured Sulfurovum sp</name>
    <dbReference type="NCBI Taxonomy" id="269237"/>
    <lineage>
        <taxon>Bacteria</taxon>
        <taxon>Pseudomonadati</taxon>
        <taxon>Campylobacterota</taxon>
        <taxon>Epsilonproteobacteria</taxon>
        <taxon>Campylobacterales</taxon>
        <taxon>Sulfurovaceae</taxon>
        <taxon>Sulfurovum</taxon>
        <taxon>environmental samples</taxon>
    </lineage>
</organism>
<sequence length="67" mass="7520">MKKNRVKKLEEEATKNNHDSVPPMCFVYKPKTCNPICTCGLESKLEAIRKSGRQPTLAELYPNGILG</sequence>
<evidence type="ECO:0000313" key="1">
    <source>
        <dbReference type="EMBL" id="CAA6810359.1"/>
    </source>
</evidence>
<reference evidence="1" key="1">
    <citation type="submission" date="2020-01" db="EMBL/GenBank/DDBJ databases">
        <authorList>
            <person name="Meier V. D."/>
            <person name="Meier V D."/>
        </authorList>
    </citation>
    <scope>NUCLEOTIDE SEQUENCE</scope>
    <source>
        <strain evidence="1">HLG_WM_MAG_05</strain>
    </source>
</reference>
<name>A0A6S6SPG0_9BACT</name>
<gene>
    <name evidence="1" type="ORF">HELGO_WM37155</name>
</gene>
<accession>A0A6S6SPG0</accession>
<proteinExistence type="predicted"/>